<feature type="domain" description="Bacterial type II secretion system protein E" evidence="4">
    <location>
        <begin position="387"/>
        <end position="401"/>
    </location>
</feature>
<protein>
    <recommendedName>
        <fullName evidence="4">Bacterial type II secretion system protein E domain-containing protein</fullName>
    </recommendedName>
</protein>
<dbReference type="InterPro" id="IPR027417">
    <property type="entry name" value="P-loop_NTPase"/>
</dbReference>
<dbReference type="PROSITE" id="PS00662">
    <property type="entry name" value="T2SP_E"/>
    <property type="match status" value="1"/>
</dbReference>
<dbReference type="InterPro" id="IPR007831">
    <property type="entry name" value="T2SS_GspE_N"/>
</dbReference>
<comment type="similarity">
    <text evidence="1">Belongs to the GSP E family.</text>
</comment>
<dbReference type="InterPro" id="IPR001482">
    <property type="entry name" value="T2SS/T4SS_dom"/>
</dbReference>
<dbReference type="AlphaFoldDB" id="A0A1G2LV11"/>
<dbReference type="SUPFAM" id="SSF160246">
    <property type="entry name" value="EspE N-terminal domain-like"/>
    <property type="match status" value="1"/>
</dbReference>
<dbReference type="Gene3D" id="3.40.50.300">
    <property type="entry name" value="P-loop containing nucleotide triphosphate hydrolases"/>
    <property type="match status" value="1"/>
</dbReference>
<dbReference type="EMBL" id="MHRA01000020">
    <property type="protein sequence ID" value="OHA15485.1"/>
    <property type="molecule type" value="Genomic_DNA"/>
</dbReference>
<dbReference type="GO" id="GO:0016887">
    <property type="term" value="F:ATP hydrolysis activity"/>
    <property type="evidence" value="ECO:0007669"/>
    <property type="project" value="TreeGrafter"/>
</dbReference>
<keyword evidence="2" id="KW-0547">Nucleotide-binding</keyword>
<evidence type="ECO:0000256" key="2">
    <source>
        <dbReference type="ARBA" id="ARBA00022741"/>
    </source>
</evidence>
<dbReference type="SMART" id="SM00382">
    <property type="entry name" value="AAA"/>
    <property type="match status" value="1"/>
</dbReference>
<proteinExistence type="inferred from homology"/>
<accession>A0A1G2LV11</accession>
<dbReference type="PANTHER" id="PTHR30258:SF1">
    <property type="entry name" value="PROTEIN TRANSPORT PROTEIN HOFB HOMOLOG"/>
    <property type="match status" value="1"/>
</dbReference>
<dbReference type="Gene3D" id="3.30.300.160">
    <property type="entry name" value="Type II secretion system, protein E, N-terminal domain"/>
    <property type="match status" value="1"/>
</dbReference>
<dbReference type="Pfam" id="PF00437">
    <property type="entry name" value="T2SSE"/>
    <property type="match status" value="1"/>
</dbReference>
<dbReference type="InterPro" id="IPR037257">
    <property type="entry name" value="T2SS_E_N_sf"/>
</dbReference>
<dbReference type="SUPFAM" id="SSF52540">
    <property type="entry name" value="P-loop containing nucleoside triphosphate hydrolases"/>
    <property type="match status" value="1"/>
</dbReference>
<name>A0A1G2LV11_9BACT</name>
<reference evidence="5 6" key="1">
    <citation type="journal article" date="2016" name="Nat. Commun.">
        <title>Thousands of microbial genomes shed light on interconnected biogeochemical processes in an aquifer system.</title>
        <authorList>
            <person name="Anantharaman K."/>
            <person name="Brown C.T."/>
            <person name="Hug L.A."/>
            <person name="Sharon I."/>
            <person name="Castelle C.J."/>
            <person name="Probst A.J."/>
            <person name="Thomas B.C."/>
            <person name="Singh A."/>
            <person name="Wilkins M.J."/>
            <person name="Karaoz U."/>
            <person name="Brodie E.L."/>
            <person name="Williams K.H."/>
            <person name="Hubbard S.S."/>
            <person name="Banfield J.F."/>
        </authorList>
    </citation>
    <scope>NUCLEOTIDE SEQUENCE [LARGE SCALE GENOMIC DNA]</scope>
</reference>
<dbReference type="CDD" id="cd01129">
    <property type="entry name" value="PulE-GspE-like"/>
    <property type="match status" value="1"/>
</dbReference>
<sequence length="575" mass="63828">MAHFTDILVKKNIISSDELRKLRAETRAKPRELEETLMARGISEDEILSAKSEALGVPSKRVKEIGRIPFDILKYIPEESARYYQMAPIALEGKVLSVGMANPESNEAKEALRFIASKLGFSTQIFLISLSDLDMVLKEYSGLGGEAVKVLGDLETVLSEQKMEIPEEFLKTVESQKGARLIEEAPVTKMVAVILRHAVEGRASDIHIEPTRQNLRVRFRLDGILYTSLLLPLGVHEAIVSRVKILTNMLLDEKRKPQDGRFSVSLGARNVDFRVSTFPTSFGEKVVLRILDPSKGVKDLEQLGLSGYNFEVIKEELKAPYGMILLTGPTGSGKTTTLYAMLQMLDREKNNIVSLEDPVEYVVEGVNQSQIKPEINYDFATGLRHILRQDPDIILVGEIRDKETAKLAVQAALTGHLVLSTLHTNNAIGVVPRLVDMGIDPYLIPPTLRLAIAQRLLPTLCKDSKAAVPLKGGVKEKILKEIAEIPEPTRKTIKIPSEIYAPFPSPKCPRGTEGRIAVFEAMKMTEELEQIILTNPAEPLIFKEARRQGMITMREDGIIKVLNGVISLESLESVA</sequence>
<evidence type="ECO:0000313" key="6">
    <source>
        <dbReference type="Proteomes" id="UP000178116"/>
    </source>
</evidence>
<gene>
    <name evidence="5" type="ORF">A3A10_02295</name>
</gene>
<dbReference type="InterPro" id="IPR003593">
    <property type="entry name" value="AAA+_ATPase"/>
</dbReference>
<dbReference type="Pfam" id="PF05157">
    <property type="entry name" value="MshEN"/>
    <property type="match status" value="1"/>
</dbReference>
<evidence type="ECO:0000313" key="5">
    <source>
        <dbReference type="EMBL" id="OHA15485.1"/>
    </source>
</evidence>
<keyword evidence="3" id="KW-0067">ATP-binding</keyword>
<dbReference type="Proteomes" id="UP000178116">
    <property type="component" value="Unassembled WGS sequence"/>
</dbReference>
<dbReference type="GO" id="GO:0005886">
    <property type="term" value="C:plasma membrane"/>
    <property type="evidence" value="ECO:0007669"/>
    <property type="project" value="TreeGrafter"/>
</dbReference>
<evidence type="ECO:0000259" key="4">
    <source>
        <dbReference type="PROSITE" id="PS00662"/>
    </source>
</evidence>
<evidence type="ECO:0000256" key="3">
    <source>
        <dbReference type="ARBA" id="ARBA00022840"/>
    </source>
</evidence>
<dbReference type="Gene3D" id="3.30.450.90">
    <property type="match status" value="1"/>
</dbReference>
<evidence type="ECO:0000256" key="1">
    <source>
        <dbReference type="ARBA" id="ARBA00006611"/>
    </source>
</evidence>
<comment type="caution">
    <text evidence="5">The sequence shown here is derived from an EMBL/GenBank/DDBJ whole genome shotgun (WGS) entry which is preliminary data.</text>
</comment>
<dbReference type="GO" id="GO:0005524">
    <property type="term" value="F:ATP binding"/>
    <property type="evidence" value="ECO:0007669"/>
    <property type="project" value="UniProtKB-KW"/>
</dbReference>
<organism evidence="5 6">
    <name type="scientific">Candidatus Tagabacteria bacterium RIFCSPLOWO2_01_FULL_42_9</name>
    <dbReference type="NCBI Taxonomy" id="1802296"/>
    <lineage>
        <taxon>Bacteria</taxon>
        <taxon>Candidatus Tagaibacteriota</taxon>
    </lineage>
</organism>
<dbReference type="PANTHER" id="PTHR30258">
    <property type="entry name" value="TYPE II SECRETION SYSTEM PROTEIN GSPE-RELATED"/>
    <property type="match status" value="1"/>
</dbReference>